<dbReference type="InterPro" id="IPR050729">
    <property type="entry name" value="Rho-GAP"/>
</dbReference>
<keyword evidence="2" id="KW-0343">GTPase activation</keyword>
<dbReference type="Pfam" id="PF05175">
    <property type="entry name" value="MTS"/>
    <property type="match status" value="1"/>
</dbReference>
<dbReference type="PROSITE" id="PS50003">
    <property type="entry name" value="PH_DOMAIN"/>
    <property type="match status" value="1"/>
</dbReference>
<dbReference type="GO" id="GO:0003676">
    <property type="term" value="F:nucleic acid binding"/>
    <property type="evidence" value="ECO:0007669"/>
    <property type="project" value="InterPro"/>
</dbReference>
<dbReference type="Gene3D" id="2.30.29.30">
    <property type="entry name" value="Pleckstrin-homology domain (PH domain)/Phosphotyrosine-binding domain (PTB)"/>
    <property type="match status" value="1"/>
</dbReference>
<dbReference type="InterPro" id="IPR001202">
    <property type="entry name" value="WW_dom"/>
</dbReference>
<accession>A0A085N7R9</accession>
<dbReference type="EMBL" id="KL367537">
    <property type="protein sequence ID" value="KFD65515.1"/>
    <property type="molecule type" value="Genomic_DNA"/>
</dbReference>
<evidence type="ECO:0000259" key="6">
    <source>
        <dbReference type="PROSITE" id="PS50020"/>
    </source>
</evidence>
<feature type="domain" description="Rho-GAP" evidence="7">
    <location>
        <begin position="628"/>
        <end position="819"/>
    </location>
</feature>
<dbReference type="Gene3D" id="1.10.555.10">
    <property type="entry name" value="Rho GTPase activation protein"/>
    <property type="match status" value="1"/>
</dbReference>
<dbReference type="GO" id="GO:0005096">
    <property type="term" value="F:GTPase activator activity"/>
    <property type="evidence" value="ECO:0007669"/>
    <property type="project" value="UniProtKB-KW"/>
</dbReference>
<reference evidence="8" key="1">
    <citation type="journal article" date="2014" name="Nat. Genet.">
        <title>Genome and transcriptome of the porcine whipworm Trichuris suis.</title>
        <authorList>
            <person name="Jex A.R."/>
            <person name="Nejsum P."/>
            <person name="Schwarz E.M."/>
            <person name="Hu L."/>
            <person name="Young N.D."/>
            <person name="Hall R.S."/>
            <person name="Korhonen P.K."/>
            <person name="Liao S."/>
            <person name="Thamsborg S."/>
            <person name="Xia J."/>
            <person name="Xu P."/>
            <person name="Wang S."/>
            <person name="Scheerlinck J.P."/>
            <person name="Hofmann A."/>
            <person name="Sternberg P.W."/>
            <person name="Wang J."/>
            <person name="Gasser R.B."/>
        </authorList>
    </citation>
    <scope>NUCLEOTIDE SEQUENCE [LARGE SCALE GENOMIC DNA]</scope>
    <source>
        <strain evidence="8">DCEP-RM93F</strain>
    </source>
</reference>
<dbReference type="GO" id="GO:0005737">
    <property type="term" value="C:cytoplasm"/>
    <property type="evidence" value="ECO:0007669"/>
    <property type="project" value="TreeGrafter"/>
</dbReference>
<dbReference type="SMART" id="SM00456">
    <property type="entry name" value="WW"/>
    <property type="match status" value="1"/>
</dbReference>
<dbReference type="Gene3D" id="3.40.50.150">
    <property type="entry name" value="Vaccinia Virus protein VP39"/>
    <property type="match status" value="1"/>
</dbReference>
<dbReference type="InterPro" id="IPR000198">
    <property type="entry name" value="RhoGAP_dom"/>
</dbReference>
<dbReference type="InterPro" id="IPR036028">
    <property type="entry name" value="SH3-like_dom_sf"/>
</dbReference>
<feature type="domain" description="PH" evidence="5">
    <location>
        <begin position="417"/>
        <end position="528"/>
    </location>
</feature>
<dbReference type="GO" id="GO:0032259">
    <property type="term" value="P:methylation"/>
    <property type="evidence" value="ECO:0007669"/>
    <property type="project" value="InterPro"/>
</dbReference>
<evidence type="ECO:0000256" key="1">
    <source>
        <dbReference type="ARBA" id="ARBA00022443"/>
    </source>
</evidence>
<dbReference type="SUPFAM" id="SSF48350">
    <property type="entry name" value="GTPase activation domain, GAP"/>
    <property type="match status" value="1"/>
</dbReference>
<gene>
    <name evidence="8" type="ORF">M514_01434</name>
</gene>
<dbReference type="SUPFAM" id="SSF50044">
    <property type="entry name" value="SH3-domain"/>
    <property type="match status" value="1"/>
</dbReference>
<feature type="domain" description="WW" evidence="6">
    <location>
        <begin position="260"/>
        <end position="293"/>
    </location>
</feature>
<dbReference type="PROSITE" id="PS50020">
    <property type="entry name" value="WW_DOMAIN_2"/>
    <property type="match status" value="1"/>
</dbReference>
<dbReference type="InterPro" id="IPR011993">
    <property type="entry name" value="PH-like_dom_sf"/>
</dbReference>
<feature type="domain" description="SH3" evidence="4">
    <location>
        <begin position="1"/>
        <end position="65"/>
    </location>
</feature>
<evidence type="ECO:0000256" key="3">
    <source>
        <dbReference type="PROSITE-ProRule" id="PRU00192"/>
    </source>
</evidence>
<name>A0A085N7R9_9BILA</name>
<dbReference type="PROSITE" id="PS50238">
    <property type="entry name" value="RHOGAP"/>
    <property type="match status" value="1"/>
</dbReference>
<dbReference type="Pfam" id="PF00169">
    <property type="entry name" value="PH"/>
    <property type="match status" value="1"/>
</dbReference>
<evidence type="ECO:0008006" key="9">
    <source>
        <dbReference type="Google" id="ProtNLM"/>
    </source>
</evidence>
<dbReference type="PANTHER" id="PTHR23176:SF129">
    <property type="entry name" value="RHO GTPASE ACTIVATING PROTEIN AT 16F, ISOFORM E-RELATED"/>
    <property type="match status" value="1"/>
</dbReference>
<sequence>MSQTIVKALYNYDSTTERGHGIHVLAGEKFRLISDENEHWWYVSKNLPAENGFYLPKSYLKVLSVEEENDCKPPVDHHHHSSLWSLNDDFHEGNDSDMSEYCSSVPFGCLSESRRVSASIPVSLDRLSLIPDSKIRSSAVELDDIVGGSYFTCKHGTSNAAISTNAAVHTQSRSLDDDWMPRSAVACFSHVEKPIETSCHSPEVNCLLANPLPLSSLQQLFLFQLLHNGRDVRSRSPIYANVQDSCDPVPLLSPGMEPLRTLANGWQEYVSTAGRPFFYHPASGASSWKPPRGLQATEEHPVEHCTLAESYHKAAPENMGLMSVSSGAEYCSVPVVRLSGNGMSSSKDALSAFNEERSEHCVRVSVRDFSELNRLLSSSQLQPQRSRSSFTASLYNPCMSASDGALKLNTFARPPRKVIKCGNLARCKFMDGGKRIRKHWFTCFVYLTNAHMIFYKDQKASEKQGNQYAAPLGVCDLRGAKIKWLDDDKSKRKRLFQLELVDGTAYLFHSESDAEIIDWFDALKEILADMPHPGFSRTPVIERGSYKPALRRSPAGSQKLPIKETKSANDFKENRPADLAGPSINSVEASVPSKQSILDKLVRFLRNRPSIEFLKEKGIYKPEPVFGSSLIEICRREKSTVPKFVAVCTSLIEERGLETDGLYRMSGNLSQIQKIRCSIDQEKYSLLINESDIHVITGTLKLFFRELQEPLFPMFLVKDFMSAIKLQNAKLRFKAFKELVARMPVPHHNTLNVLLIHLLRVAQNSAKNRMQVHNLAIVFGPTLFCSSPKPDKPEVVCHGRKRCVSRWHKLTFQWKAYLASALYTMDVTFDEVQGKAIADLGCGTGMLMLGACAQGADYVVGFDIDFEALKVCRQNFENFAYFHNADLVQYDVLHLASSPDDRLCKAFDVVIMNPPFGTKKNAGTDMEFLKAGINLAKQSVFSMHKTSTREHIVKKAADWKISMEVLAELRFDLPSTYRHHKRESVDIAVDFVRFSNLGDRLFGQ</sequence>
<evidence type="ECO:0000256" key="2">
    <source>
        <dbReference type="ARBA" id="ARBA00022468"/>
    </source>
</evidence>
<dbReference type="InterPro" id="IPR007848">
    <property type="entry name" value="Small_mtfrase_dom"/>
</dbReference>
<evidence type="ECO:0000259" key="4">
    <source>
        <dbReference type="PROSITE" id="PS50002"/>
    </source>
</evidence>
<evidence type="ECO:0000259" key="7">
    <source>
        <dbReference type="PROSITE" id="PS50238"/>
    </source>
</evidence>
<dbReference type="Pfam" id="PF00620">
    <property type="entry name" value="RhoGAP"/>
    <property type="match status" value="1"/>
</dbReference>
<dbReference type="SUPFAM" id="SSF53335">
    <property type="entry name" value="S-adenosyl-L-methionine-dependent methyltransferases"/>
    <property type="match status" value="1"/>
</dbReference>
<dbReference type="AlphaFoldDB" id="A0A085N7R9"/>
<dbReference type="PROSITE" id="PS50002">
    <property type="entry name" value="SH3"/>
    <property type="match status" value="1"/>
</dbReference>
<dbReference type="InterPro" id="IPR036020">
    <property type="entry name" value="WW_dom_sf"/>
</dbReference>
<organism evidence="8">
    <name type="scientific">Trichuris suis</name>
    <name type="common">pig whipworm</name>
    <dbReference type="NCBI Taxonomy" id="68888"/>
    <lineage>
        <taxon>Eukaryota</taxon>
        <taxon>Metazoa</taxon>
        <taxon>Ecdysozoa</taxon>
        <taxon>Nematoda</taxon>
        <taxon>Enoplea</taxon>
        <taxon>Dorylaimia</taxon>
        <taxon>Trichinellida</taxon>
        <taxon>Trichuridae</taxon>
        <taxon>Trichuris</taxon>
    </lineage>
</organism>
<dbReference type="InterPro" id="IPR002052">
    <property type="entry name" value="DNA_methylase_N6_adenine_CS"/>
</dbReference>
<dbReference type="Proteomes" id="UP000030758">
    <property type="component" value="Unassembled WGS sequence"/>
</dbReference>
<dbReference type="Gene3D" id="2.30.30.40">
    <property type="entry name" value="SH3 Domains"/>
    <property type="match status" value="1"/>
</dbReference>
<dbReference type="InterPro" id="IPR029063">
    <property type="entry name" value="SAM-dependent_MTases_sf"/>
</dbReference>
<evidence type="ECO:0000313" key="8">
    <source>
        <dbReference type="EMBL" id="KFD65515.1"/>
    </source>
</evidence>
<dbReference type="SUPFAM" id="SSF51045">
    <property type="entry name" value="WW domain"/>
    <property type="match status" value="1"/>
</dbReference>
<dbReference type="InterPro" id="IPR001849">
    <property type="entry name" value="PH_domain"/>
</dbReference>
<dbReference type="Pfam" id="PF00397">
    <property type="entry name" value="WW"/>
    <property type="match status" value="1"/>
</dbReference>
<dbReference type="CDD" id="cd13233">
    <property type="entry name" value="PH_ARHGAP9-like"/>
    <property type="match status" value="1"/>
</dbReference>
<dbReference type="SMART" id="SM00233">
    <property type="entry name" value="PH"/>
    <property type="match status" value="1"/>
</dbReference>
<dbReference type="InterPro" id="IPR001452">
    <property type="entry name" value="SH3_domain"/>
</dbReference>
<dbReference type="PROSITE" id="PS00092">
    <property type="entry name" value="N6_MTASE"/>
    <property type="match status" value="1"/>
</dbReference>
<evidence type="ECO:0000259" key="5">
    <source>
        <dbReference type="PROSITE" id="PS50003"/>
    </source>
</evidence>
<dbReference type="GO" id="GO:0007165">
    <property type="term" value="P:signal transduction"/>
    <property type="evidence" value="ECO:0007669"/>
    <property type="project" value="InterPro"/>
</dbReference>
<dbReference type="CDD" id="cd00201">
    <property type="entry name" value="WW"/>
    <property type="match status" value="1"/>
</dbReference>
<dbReference type="GO" id="GO:0008757">
    <property type="term" value="F:S-adenosylmethionine-dependent methyltransferase activity"/>
    <property type="evidence" value="ECO:0007669"/>
    <property type="project" value="UniProtKB-ARBA"/>
</dbReference>
<dbReference type="PROSITE" id="PS01159">
    <property type="entry name" value="WW_DOMAIN_1"/>
    <property type="match status" value="1"/>
</dbReference>
<dbReference type="SMART" id="SM00324">
    <property type="entry name" value="RhoGAP"/>
    <property type="match status" value="1"/>
</dbReference>
<keyword evidence="1 3" id="KW-0728">SH3 domain</keyword>
<dbReference type="PANTHER" id="PTHR23176">
    <property type="entry name" value="RHO/RAC/CDC GTPASE-ACTIVATING PROTEIN"/>
    <property type="match status" value="1"/>
</dbReference>
<dbReference type="Gene3D" id="2.20.70.10">
    <property type="match status" value="1"/>
</dbReference>
<proteinExistence type="predicted"/>
<dbReference type="CDD" id="cd02440">
    <property type="entry name" value="AdoMet_MTases"/>
    <property type="match status" value="1"/>
</dbReference>
<protein>
    <recommendedName>
        <fullName evidence="9">RhoGAP domain protein</fullName>
    </recommendedName>
</protein>
<dbReference type="InterPro" id="IPR008936">
    <property type="entry name" value="Rho_GTPase_activation_prot"/>
</dbReference>
<dbReference type="SUPFAM" id="SSF50729">
    <property type="entry name" value="PH domain-like"/>
    <property type="match status" value="1"/>
</dbReference>